<reference evidence="2" key="1">
    <citation type="submission" date="2014-11" db="EMBL/GenBank/DDBJ databases">
        <authorList>
            <person name="Amaro Gonzalez C."/>
        </authorList>
    </citation>
    <scope>NUCLEOTIDE SEQUENCE</scope>
</reference>
<accession>A0A0E9UDV3</accession>
<reference evidence="2" key="2">
    <citation type="journal article" date="2015" name="Fish Shellfish Immunol.">
        <title>Early steps in the European eel (Anguilla anguilla)-Vibrio vulnificus interaction in the gills: Role of the RtxA13 toxin.</title>
        <authorList>
            <person name="Callol A."/>
            <person name="Pajuelo D."/>
            <person name="Ebbesson L."/>
            <person name="Teles M."/>
            <person name="MacKenzie S."/>
            <person name="Amaro C."/>
        </authorList>
    </citation>
    <scope>NUCLEOTIDE SEQUENCE</scope>
</reference>
<protein>
    <submittedName>
        <fullName evidence="2">Uncharacterized protein</fullName>
    </submittedName>
</protein>
<sequence>MSGSQKSSNNVIPGNAHGVLSHQ</sequence>
<proteinExistence type="predicted"/>
<feature type="region of interest" description="Disordered" evidence="1">
    <location>
        <begin position="1"/>
        <end position="23"/>
    </location>
</feature>
<name>A0A0E9UDV3_ANGAN</name>
<evidence type="ECO:0000256" key="1">
    <source>
        <dbReference type="SAM" id="MobiDB-lite"/>
    </source>
</evidence>
<organism evidence="2">
    <name type="scientific">Anguilla anguilla</name>
    <name type="common">European freshwater eel</name>
    <name type="synonym">Muraena anguilla</name>
    <dbReference type="NCBI Taxonomy" id="7936"/>
    <lineage>
        <taxon>Eukaryota</taxon>
        <taxon>Metazoa</taxon>
        <taxon>Chordata</taxon>
        <taxon>Craniata</taxon>
        <taxon>Vertebrata</taxon>
        <taxon>Euteleostomi</taxon>
        <taxon>Actinopterygii</taxon>
        <taxon>Neopterygii</taxon>
        <taxon>Teleostei</taxon>
        <taxon>Anguilliformes</taxon>
        <taxon>Anguillidae</taxon>
        <taxon>Anguilla</taxon>
    </lineage>
</organism>
<dbReference type="EMBL" id="GBXM01045187">
    <property type="protein sequence ID" value="JAH63390.1"/>
    <property type="molecule type" value="Transcribed_RNA"/>
</dbReference>
<dbReference type="AlphaFoldDB" id="A0A0E9UDV3"/>
<evidence type="ECO:0000313" key="2">
    <source>
        <dbReference type="EMBL" id="JAH63390.1"/>
    </source>
</evidence>
<feature type="compositionally biased region" description="Polar residues" evidence="1">
    <location>
        <begin position="1"/>
        <end position="12"/>
    </location>
</feature>